<dbReference type="Proteomes" id="UP001178281">
    <property type="component" value="Unassembled WGS sequence"/>
</dbReference>
<dbReference type="AlphaFoldDB" id="A0AA90ND78"/>
<dbReference type="GO" id="GO:0030246">
    <property type="term" value="F:carbohydrate binding"/>
    <property type="evidence" value="ECO:0007669"/>
    <property type="project" value="InterPro"/>
</dbReference>
<evidence type="ECO:0000259" key="1">
    <source>
        <dbReference type="Pfam" id="PF17128"/>
    </source>
</evidence>
<reference evidence="2" key="1">
    <citation type="submission" date="2023-08" db="EMBL/GenBank/DDBJ databases">
        <title>The draft genome of Tsukamurella strandjordii strain 050030.</title>
        <authorList>
            <person name="Zhao F."/>
            <person name="Feng Y."/>
            <person name="Zong Z."/>
        </authorList>
    </citation>
    <scope>NUCLEOTIDE SEQUENCE</scope>
    <source>
        <strain evidence="2">050030</strain>
    </source>
</reference>
<dbReference type="InterPro" id="IPR033396">
    <property type="entry name" value="DUF5107"/>
</dbReference>
<comment type="caution">
    <text evidence="2">The sequence shown here is derived from an EMBL/GenBank/DDBJ whole genome shotgun (WGS) entry which is preliminary data.</text>
</comment>
<dbReference type="Pfam" id="PF17128">
    <property type="entry name" value="DUF5107"/>
    <property type="match status" value="1"/>
</dbReference>
<evidence type="ECO:0000313" key="3">
    <source>
        <dbReference type="Proteomes" id="UP001178281"/>
    </source>
</evidence>
<sequence>MTSIAYGTSTIPAAAIGAPSPYPQFVGRQNLVPLDAIGDLPVDMQERIRYGRITHPLPYATYDEYTRSPEPTSVATITMDNGLLRATVLPDFGGRIWSLRDLRADRELLFQPSAIQPANFGLTGAWFAGGIEYNVGATGHTPWSLQPVNAAIVGDDTVRLWEWERIRGMMVRIDLTLPADSPHLYARVEIVNPDPEPKPLYWWTNIAVPQDDLSRVIAPSSSAWYSAYTGGLRRCTVPRPTADELAEGEREGLDISYPAQARFARDYFFEIASEELPFEGIVDGSGAGFAFSSTRELPSRKLFLWGEGPGGQRWQHWLNDSAGGGPRRYVEIQAGLVPTQSEHTVLPARSAVSWAESYGAVAMDAAVAHGDWNAAVGALREQVAGPTEMSAVASSAAAPRVVHRGSGWAAADLAVRAETWPLTLPEEFDGLPLPPLDPGVLAAVASPWEPPPAPFVPPTGARWTRTWERAVADAPNWWTWFALATSLHADGRIAEAAEGYRRSLECRETAVAWRGAALAESDPRSRAAAFGAALRLDPQSYPLLVEAATDVIGTDPEAALRILDDAPDTSPGRITVLRALALSGIGEQQAARDLLATPVEVPDLREGETLVGDAWWAAFGTENELPSWADFRMTPARPADPAPID</sequence>
<dbReference type="EMBL" id="JAUTIX010000001">
    <property type="protein sequence ID" value="MDP0397063.1"/>
    <property type="molecule type" value="Genomic_DNA"/>
</dbReference>
<organism evidence="2 3">
    <name type="scientific">Tsukamurella strandjordii</name>
    <dbReference type="NCBI Taxonomy" id="147577"/>
    <lineage>
        <taxon>Bacteria</taxon>
        <taxon>Bacillati</taxon>
        <taxon>Actinomycetota</taxon>
        <taxon>Actinomycetes</taxon>
        <taxon>Mycobacteriales</taxon>
        <taxon>Tsukamurellaceae</taxon>
        <taxon>Tsukamurella</taxon>
    </lineage>
</organism>
<dbReference type="RefSeq" id="WP_305110341.1">
    <property type="nucleotide sequence ID" value="NZ_JAUTIX010000001.1"/>
</dbReference>
<dbReference type="InterPro" id="IPR014718">
    <property type="entry name" value="GH-type_carb-bd"/>
</dbReference>
<name>A0AA90ND78_9ACTN</name>
<accession>A0AA90ND78</accession>
<proteinExistence type="predicted"/>
<gene>
    <name evidence="2" type="ORF">Q7X28_03900</name>
</gene>
<keyword evidence="3" id="KW-1185">Reference proteome</keyword>
<protein>
    <submittedName>
        <fullName evidence="2">DUF5107 domain-containing protein</fullName>
    </submittedName>
</protein>
<evidence type="ECO:0000313" key="2">
    <source>
        <dbReference type="EMBL" id="MDP0397063.1"/>
    </source>
</evidence>
<dbReference type="Gene3D" id="2.70.98.10">
    <property type="match status" value="1"/>
</dbReference>
<feature type="domain" description="DUF5107" evidence="1">
    <location>
        <begin position="57"/>
        <end position="343"/>
    </location>
</feature>